<protein>
    <submittedName>
        <fullName evidence="8">LemA family protein</fullName>
    </submittedName>
</protein>
<evidence type="ECO:0000256" key="4">
    <source>
        <dbReference type="ARBA" id="ARBA00022989"/>
    </source>
</evidence>
<dbReference type="InterPro" id="IPR007156">
    <property type="entry name" value="MamQ_LemA"/>
</dbReference>
<organism evidence="8 9">
    <name type="scientific">Candidatus Viridilinea halotolerans</name>
    <dbReference type="NCBI Taxonomy" id="2491704"/>
    <lineage>
        <taxon>Bacteria</taxon>
        <taxon>Bacillati</taxon>
        <taxon>Chloroflexota</taxon>
        <taxon>Chloroflexia</taxon>
        <taxon>Chloroflexales</taxon>
        <taxon>Chloroflexineae</taxon>
        <taxon>Oscillochloridaceae</taxon>
        <taxon>Candidatus Viridilinea</taxon>
    </lineage>
</organism>
<dbReference type="Proteomes" id="UP000280307">
    <property type="component" value="Unassembled WGS sequence"/>
</dbReference>
<keyword evidence="3 7" id="KW-0812">Transmembrane</keyword>
<proteinExistence type="inferred from homology"/>
<name>A0A426U862_9CHLR</name>
<comment type="similarity">
    <text evidence="2">Belongs to the LemA family.</text>
</comment>
<accession>A0A426U862</accession>
<evidence type="ECO:0000256" key="7">
    <source>
        <dbReference type="SAM" id="Phobius"/>
    </source>
</evidence>
<dbReference type="SUPFAM" id="SSF140478">
    <property type="entry name" value="LemA-like"/>
    <property type="match status" value="1"/>
</dbReference>
<sequence>MGGLLVFLGIVVVGFLVVVIGIYNGLVGKRNRVDQAFASIDVMLKKRYDLVPNLIATVERYMVHERELLTEITELRTRAIAGDLAPEQRVAAENGFNAAMGKLMVSVENYPDLKANTNFLQLQRSLNEVEEQISAARRAYNAATTEYNNAIQMFPGNLMAGPMGFMRRELFEASMAERQNVDVRSMFQR</sequence>
<dbReference type="PANTHER" id="PTHR34478">
    <property type="entry name" value="PROTEIN LEMA"/>
    <property type="match status" value="1"/>
</dbReference>
<comment type="caution">
    <text evidence="8">The sequence shown here is derived from an EMBL/GenBank/DDBJ whole genome shotgun (WGS) entry which is preliminary data.</text>
</comment>
<evidence type="ECO:0000256" key="3">
    <source>
        <dbReference type="ARBA" id="ARBA00022692"/>
    </source>
</evidence>
<dbReference type="GO" id="GO:0016020">
    <property type="term" value="C:membrane"/>
    <property type="evidence" value="ECO:0007669"/>
    <property type="project" value="UniProtKB-SubCell"/>
</dbReference>
<dbReference type="EMBL" id="RSAS01000124">
    <property type="protein sequence ID" value="RRR76364.1"/>
    <property type="molecule type" value="Genomic_DNA"/>
</dbReference>
<evidence type="ECO:0000256" key="6">
    <source>
        <dbReference type="SAM" id="Coils"/>
    </source>
</evidence>
<keyword evidence="4 7" id="KW-1133">Transmembrane helix</keyword>
<evidence type="ECO:0000256" key="1">
    <source>
        <dbReference type="ARBA" id="ARBA00004167"/>
    </source>
</evidence>
<dbReference type="Gene3D" id="1.20.1440.20">
    <property type="entry name" value="LemA-like domain"/>
    <property type="match status" value="1"/>
</dbReference>
<feature type="coiled-coil region" evidence="6">
    <location>
        <begin position="119"/>
        <end position="146"/>
    </location>
</feature>
<comment type="subcellular location">
    <subcellularLocation>
        <location evidence="1">Membrane</location>
        <topology evidence="1">Single-pass membrane protein</topology>
    </subcellularLocation>
</comment>
<reference evidence="8 9" key="1">
    <citation type="submission" date="2018-12" db="EMBL/GenBank/DDBJ databases">
        <title>Genome Sequence of Candidatus Viridilinea halotolerans isolated from saline sulfide-rich spring.</title>
        <authorList>
            <person name="Grouzdev D.S."/>
            <person name="Burganskaya E.I."/>
            <person name="Krutkina M.S."/>
            <person name="Sukhacheva M.V."/>
            <person name="Gorlenko V.M."/>
        </authorList>
    </citation>
    <scope>NUCLEOTIDE SEQUENCE [LARGE SCALE GENOMIC DNA]</scope>
    <source>
        <strain evidence="8">Chok-6</strain>
    </source>
</reference>
<feature type="transmembrane region" description="Helical" evidence="7">
    <location>
        <begin position="6"/>
        <end position="26"/>
    </location>
</feature>
<gene>
    <name evidence="8" type="ORF">EI684_03195</name>
</gene>
<dbReference type="PANTHER" id="PTHR34478:SF1">
    <property type="entry name" value="PROTEIN LEMA"/>
    <property type="match status" value="1"/>
</dbReference>
<evidence type="ECO:0000256" key="5">
    <source>
        <dbReference type="ARBA" id="ARBA00023136"/>
    </source>
</evidence>
<evidence type="ECO:0000313" key="9">
    <source>
        <dbReference type="Proteomes" id="UP000280307"/>
    </source>
</evidence>
<dbReference type="InterPro" id="IPR023353">
    <property type="entry name" value="LemA-like_dom_sf"/>
</dbReference>
<keyword evidence="6" id="KW-0175">Coiled coil</keyword>
<evidence type="ECO:0000256" key="2">
    <source>
        <dbReference type="ARBA" id="ARBA00008854"/>
    </source>
</evidence>
<evidence type="ECO:0000313" key="8">
    <source>
        <dbReference type="EMBL" id="RRR76364.1"/>
    </source>
</evidence>
<dbReference type="Pfam" id="PF04011">
    <property type="entry name" value="LemA"/>
    <property type="match status" value="1"/>
</dbReference>
<keyword evidence="5 7" id="KW-0472">Membrane</keyword>
<dbReference type="AlphaFoldDB" id="A0A426U862"/>